<comment type="caution">
    <text evidence="2">The sequence shown here is derived from an EMBL/GenBank/DDBJ whole genome shotgun (WGS) entry which is preliminary data.</text>
</comment>
<organism evidence="2 3">
    <name type="scientific">Leucobacter chromiireducens subsp. solipictus</name>
    <dbReference type="NCBI Taxonomy" id="398235"/>
    <lineage>
        <taxon>Bacteria</taxon>
        <taxon>Bacillati</taxon>
        <taxon>Actinomycetota</taxon>
        <taxon>Actinomycetes</taxon>
        <taxon>Micrococcales</taxon>
        <taxon>Microbacteriaceae</taxon>
        <taxon>Leucobacter</taxon>
    </lineage>
</organism>
<evidence type="ECO:0000313" key="2">
    <source>
        <dbReference type="EMBL" id="MBL3677894.1"/>
    </source>
</evidence>
<dbReference type="Pfam" id="PF06197">
    <property type="entry name" value="DUF998"/>
    <property type="match status" value="1"/>
</dbReference>
<accession>A0ABS1SEH0</accession>
<gene>
    <name evidence="2" type="ORF">D3230_01050</name>
</gene>
<dbReference type="Proteomes" id="UP001645859">
    <property type="component" value="Unassembled WGS sequence"/>
</dbReference>
<dbReference type="EMBL" id="QYAC01000001">
    <property type="protein sequence ID" value="MBL3677894.1"/>
    <property type="molecule type" value="Genomic_DNA"/>
</dbReference>
<keyword evidence="1" id="KW-0472">Membrane</keyword>
<dbReference type="RefSeq" id="WP_202343152.1">
    <property type="nucleotide sequence ID" value="NZ_BAAAPI010000016.1"/>
</dbReference>
<protein>
    <submittedName>
        <fullName evidence="2">DUF998 domain-containing protein</fullName>
    </submittedName>
</protein>
<sequence length="225" mass="23529">MPTAPTSPTIEPSAGESERWRVQHLAVPLAVLQLATIVAEIVTSFAFRPGYDWVTNTISELGVGGCTTEFDPRKGVEACSPLADLMNGAMIFSGVCLILLALVLRGSRGFERLPGLLWLGAGVGSIATGCVSLDTSPVLHQIVSMPLFFGGPLAILIGAGQFDGAIRRIGAALGGITLILGIIFSTTDWVYGFGGIVERLVIWPALGWVLVLAVRARRDAAAGAS</sequence>
<dbReference type="InterPro" id="IPR009339">
    <property type="entry name" value="DUF998"/>
</dbReference>
<keyword evidence="1" id="KW-0812">Transmembrane</keyword>
<keyword evidence="1" id="KW-1133">Transmembrane helix</keyword>
<feature type="transmembrane region" description="Helical" evidence="1">
    <location>
        <begin position="200"/>
        <end position="216"/>
    </location>
</feature>
<evidence type="ECO:0000256" key="1">
    <source>
        <dbReference type="SAM" id="Phobius"/>
    </source>
</evidence>
<feature type="transmembrane region" description="Helical" evidence="1">
    <location>
        <begin position="85"/>
        <end position="104"/>
    </location>
</feature>
<reference evidence="2 3" key="1">
    <citation type="submission" date="2018-09" db="EMBL/GenBank/DDBJ databases">
        <title>Comparative genomics of Leucobacter spp.</title>
        <authorList>
            <person name="Reis A.C."/>
            <person name="Kolvenbach B.A."/>
            <person name="Corvini P.F.X."/>
            <person name="Nunes O.C."/>
        </authorList>
    </citation>
    <scope>NUCLEOTIDE SEQUENCE [LARGE SCALE GENOMIC DNA]</scope>
    <source>
        <strain evidence="2 3">TAN 31504</strain>
    </source>
</reference>
<evidence type="ECO:0000313" key="3">
    <source>
        <dbReference type="Proteomes" id="UP001645859"/>
    </source>
</evidence>
<name>A0ABS1SEH0_9MICO</name>
<feature type="transmembrane region" description="Helical" evidence="1">
    <location>
        <begin position="25"/>
        <end position="47"/>
    </location>
</feature>
<feature type="transmembrane region" description="Helical" evidence="1">
    <location>
        <begin position="116"/>
        <end position="135"/>
    </location>
</feature>
<proteinExistence type="predicted"/>
<feature type="transmembrane region" description="Helical" evidence="1">
    <location>
        <begin position="141"/>
        <end position="159"/>
    </location>
</feature>
<keyword evidence="3" id="KW-1185">Reference proteome</keyword>
<feature type="transmembrane region" description="Helical" evidence="1">
    <location>
        <begin position="171"/>
        <end position="194"/>
    </location>
</feature>